<protein>
    <submittedName>
        <fullName evidence="1">Uncharacterized protein</fullName>
    </submittedName>
</protein>
<organism evidence="1">
    <name type="scientific">Polysiphonia sertularioides</name>
    <dbReference type="NCBI Taxonomy" id="945028"/>
    <lineage>
        <taxon>Eukaryota</taxon>
        <taxon>Rhodophyta</taxon>
        <taxon>Florideophyceae</taxon>
        <taxon>Rhodymeniophycidae</taxon>
        <taxon>Ceramiales</taxon>
        <taxon>Rhodomelaceae</taxon>
        <taxon>Polysiphonioideae</taxon>
        <taxon>Polysiphonia</taxon>
    </lineage>
</organism>
<evidence type="ECO:0000313" key="1">
    <source>
        <dbReference type="EMBL" id="ARW65076.1"/>
    </source>
</evidence>
<geneLocation type="chloroplast" evidence="1"/>
<accession>A0A1Z1MGI6</accession>
<reference evidence="1" key="1">
    <citation type="journal article" date="2017" name="J. Phycol.">
        <title>Analysis of chloroplast genomes and a supermatrix inform reclassification of the Rhodomelaceae (Rhodophyta).</title>
        <authorList>
            <person name="Diaz-Tapia P."/>
            <person name="Maggs C.A."/>
            <person name="West J.A."/>
            <person name="Verbruggen H."/>
        </authorList>
    </citation>
    <scope>NUCLEOTIDE SEQUENCE</scope>
    <source>
        <strain evidence="1">PD0001</strain>
    </source>
</reference>
<proteinExistence type="predicted"/>
<name>A0A1Z1MGI6_9FLOR</name>
<dbReference type="EMBL" id="MF101435">
    <property type="protein sequence ID" value="ARW65076.1"/>
    <property type="molecule type" value="Genomic_DNA"/>
</dbReference>
<dbReference type="AlphaFoldDB" id="A0A1Z1MGI6"/>
<keyword evidence="1" id="KW-0934">Plastid</keyword>
<gene>
    <name evidence="1" type="primary">orf39</name>
</gene>
<keyword evidence="1" id="KW-0150">Chloroplast</keyword>
<sequence>MKNKVIIINYNFNFPIKISCILSQLFDSNFLNLIYLIML</sequence>